<keyword evidence="3" id="KW-1185">Reference proteome</keyword>
<keyword evidence="1" id="KW-1133">Transmembrane helix</keyword>
<dbReference type="EMBL" id="QYYA01000002">
    <property type="protein sequence ID" value="RJG18761.1"/>
    <property type="molecule type" value="Genomic_DNA"/>
</dbReference>
<gene>
    <name evidence="2" type="ORF">D4A39_09925</name>
</gene>
<name>A0A418Y0H5_9GAMM</name>
<reference evidence="2 3" key="1">
    <citation type="submission" date="2018-09" db="EMBL/GenBank/DDBJ databases">
        <title>Alcanivorax profundi sp. nov., isolated from 1000 m-depth seawater of the Mariana Trench.</title>
        <authorList>
            <person name="Liu J."/>
        </authorList>
    </citation>
    <scope>NUCLEOTIDE SEQUENCE [LARGE SCALE GENOMIC DNA]</scope>
    <source>
        <strain evidence="2 3">MTEO17</strain>
    </source>
</reference>
<accession>A0A418Y0H5</accession>
<evidence type="ECO:0000313" key="3">
    <source>
        <dbReference type="Proteomes" id="UP000283734"/>
    </source>
</evidence>
<comment type="caution">
    <text evidence="2">The sequence shown here is derived from an EMBL/GenBank/DDBJ whole genome shotgun (WGS) entry which is preliminary data.</text>
</comment>
<feature type="transmembrane region" description="Helical" evidence="1">
    <location>
        <begin position="36"/>
        <end position="54"/>
    </location>
</feature>
<evidence type="ECO:0000256" key="1">
    <source>
        <dbReference type="SAM" id="Phobius"/>
    </source>
</evidence>
<feature type="transmembrane region" description="Helical" evidence="1">
    <location>
        <begin position="60"/>
        <end position="78"/>
    </location>
</feature>
<protein>
    <submittedName>
        <fullName evidence="2">Uncharacterized protein</fullName>
    </submittedName>
</protein>
<feature type="transmembrane region" description="Helical" evidence="1">
    <location>
        <begin position="6"/>
        <end position="24"/>
    </location>
</feature>
<dbReference type="AlphaFoldDB" id="A0A418Y0H5"/>
<keyword evidence="1" id="KW-0812">Transmembrane</keyword>
<evidence type="ECO:0000313" key="2">
    <source>
        <dbReference type="EMBL" id="RJG18761.1"/>
    </source>
</evidence>
<dbReference type="Proteomes" id="UP000283734">
    <property type="component" value="Unassembled WGS sequence"/>
</dbReference>
<keyword evidence="1" id="KW-0472">Membrane</keyword>
<proteinExistence type="predicted"/>
<organism evidence="2 3">
    <name type="scientific">Alcanivorax profundi</name>
    <dbReference type="NCBI Taxonomy" id="2338368"/>
    <lineage>
        <taxon>Bacteria</taxon>
        <taxon>Pseudomonadati</taxon>
        <taxon>Pseudomonadota</taxon>
        <taxon>Gammaproteobacteria</taxon>
        <taxon>Oceanospirillales</taxon>
        <taxon>Alcanivoracaceae</taxon>
        <taxon>Alcanivorax</taxon>
    </lineage>
</organism>
<sequence length="80" mass="8220">MDINRGIAILAVVGFGVFAMIKVFGHMKDGFGVFNVRITGIVIVATLASILAVMNPSGESAAIGILGAIAGYLFGYGTKD</sequence>